<sequence>MKAFISLILATASVVPVLAQPLNDSLPKLVQQKDNIITANTIIKIENMGPNINSEFAELRPTISPDGTLLFFVCENHPSNTKYNSVPNSQDIWFAEKDTVTGKWMEAHHLPYPLNTVHYNAVYWVSPDNLRILIRGAFYNGAYNGRGVSMCTLQENGRFSEPEALRIKNYEKYDRGRQSGATMGQDGKTLLLYMTPEQGGAANDIFVCFLQPDRTWSEPKSLGKKINLPDFDEMTPYLSADGVTLYFSSNRPGGLGDNDIYRTRRLDNSWQKWSDPVNLGAPINTENWDAFFTLDAGGEYAYLTNSENTLGESDIVRVRLMEQEKPDPVVMLTGNVYNKKTGLPISANLVYETLPDGNVAGNGLSSPFDGAFKMVLPYDKNYSIRATADHFFAISENLNLDSLVKQGFKEIHKDLYLVPIEIGSVVRLNNVFFDFDKWALRPESFLELDRVVKLLEENPTIEIELSAHTDSHGSDEYNFKLSDNRARSVMEYILSKGIAKSRLTSQGYGEGKPIVPNDTDENRQLNRRVEFKIVKN</sequence>
<dbReference type="InterPro" id="IPR011659">
    <property type="entry name" value="WD40"/>
</dbReference>
<dbReference type="InterPro" id="IPR036737">
    <property type="entry name" value="OmpA-like_sf"/>
</dbReference>
<evidence type="ECO:0000313" key="7">
    <source>
        <dbReference type="EMBL" id="GAO42550.1"/>
    </source>
</evidence>
<reference evidence="7 8" key="1">
    <citation type="submission" date="2015-04" db="EMBL/GenBank/DDBJ databases">
        <title>Whole genome shotgun sequence of Flavihumibacter petaseus NBRC 106054.</title>
        <authorList>
            <person name="Miyazawa S."/>
            <person name="Hosoyama A."/>
            <person name="Hashimoto M."/>
            <person name="Noguchi M."/>
            <person name="Tsuchikane K."/>
            <person name="Ohji S."/>
            <person name="Yamazoe A."/>
            <person name="Ichikawa N."/>
            <person name="Kimura A."/>
            <person name="Fujita N."/>
        </authorList>
    </citation>
    <scope>NUCLEOTIDE SEQUENCE [LARGE SCALE GENOMIC DNA]</scope>
    <source>
        <strain evidence="7 8">NBRC 106054</strain>
    </source>
</reference>
<name>A0A0E9MZK9_9BACT</name>
<accession>A0A0E9MZK9</accession>
<dbReference type="RefSeq" id="WP_052955601.1">
    <property type="nucleotide sequence ID" value="NZ_BBWV01000001.1"/>
</dbReference>
<dbReference type="InterPro" id="IPR006664">
    <property type="entry name" value="OMP_bac"/>
</dbReference>
<dbReference type="PRINTS" id="PR01021">
    <property type="entry name" value="OMPADOMAIN"/>
</dbReference>
<dbReference type="CDD" id="cd07185">
    <property type="entry name" value="OmpA_C-like"/>
    <property type="match status" value="1"/>
</dbReference>
<dbReference type="STRING" id="1220578.FPE01S_01_15650"/>
<evidence type="ECO:0000256" key="3">
    <source>
        <dbReference type="ARBA" id="ARBA00023237"/>
    </source>
</evidence>
<organism evidence="7 8">
    <name type="scientific">Flavihumibacter petaseus NBRC 106054</name>
    <dbReference type="NCBI Taxonomy" id="1220578"/>
    <lineage>
        <taxon>Bacteria</taxon>
        <taxon>Pseudomonadati</taxon>
        <taxon>Bacteroidota</taxon>
        <taxon>Chitinophagia</taxon>
        <taxon>Chitinophagales</taxon>
        <taxon>Chitinophagaceae</taxon>
        <taxon>Flavihumibacter</taxon>
    </lineage>
</organism>
<evidence type="ECO:0000256" key="4">
    <source>
        <dbReference type="PROSITE-ProRule" id="PRU00473"/>
    </source>
</evidence>
<dbReference type="Pfam" id="PF00691">
    <property type="entry name" value="OmpA"/>
    <property type="match status" value="1"/>
</dbReference>
<evidence type="ECO:0000259" key="6">
    <source>
        <dbReference type="PROSITE" id="PS51123"/>
    </source>
</evidence>
<dbReference type="InterPro" id="IPR006665">
    <property type="entry name" value="OmpA-like"/>
</dbReference>
<dbReference type="GO" id="GO:0009279">
    <property type="term" value="C:cell outer membrane"/>
    <property type="evidence" value="ECO:0007669"/>
    <property type="project" value="UniProtKB-SubCell"/>
</dbReference>
<dbReference type="SUPFAM" id="SSF82171">
    <property type="entry name" value="DPP6 N-terminal domain-like"/>
    <property type="match status" value="1"/>
</dbReference>
<evidence type="ECO:0000256" key="2">
    <source>
        <dbReference type="ARBA" id="ARBA00023136"/>
    </source>
</evidence>
<comment type="caution">
    <text evidence="7">The sequence shown here is derived from an EMBL/GenBank/DDBJ whole genome shotgun (WGS) entry which is preliminary data.</text>
</comment>
<evidence type="ECO:0000256" key="1">
    <source>
        <dbReference type="ARBA" id="ARBA00004442"/>
    </source>
</evidence>
<keyword evidence="3" id="KW-0998">Cell outer membrane</keyword>
<keyword evidence="5" id="KW-0732">Signal</keyword>
<feature type="signal peptide" evidence="5">
    <location>
        <begin position="1"/>
        <end position="19"/>
    </location>
</feature>
<keyword evidence="8" id="KW-1185">Reference proteome</keyword>
<dbReference type="Pfam" id="PF07676">
    <property type="entry name" value="PD40"/>
    <property type="match status" value="2"/>
</dbReference>
<dbReference type="OrthoDB" id="1490539at2"/>
<protein>
    <submittedName>
        <fullName evidence="7">OmpA family protein</fullName>
    </submittedName>
</protein>
<dbReference type="PANTHER" id="PTHR30329:SF21">
    <property type="entry name" value="LIPOPROTEIN YIAD-RELATED"/>
    <property type="match status" value="1"/>
</dbReference>
<feature type="chain" id="PRO_5002430295" evidence="5">
    <location>
        <begin position="20"/>
        <end position="536"/>
    </location>
</feature>
<dbReference type="AlphaFoldDB" id="A0A0E9MZK9"/>
<proteinExistence type="predicted"/>
<dbReference type="Gene3D" id="3.30.1330.60">
    <property type="entry name" value="OmpA-like domain"/>
    <property type="match status" value="1"/>
</dbReference>
<feature type="domain" description="OmpA-like" evidence="6">
    <location>
        <begin position="421"/>
        <end position="536"/>
    </location>
</feature>
<dbReference type="PANTHER" id="PTHR30329">
    <property type="entry name" value="STATOR ELEMENT OF FLAGELLAR MOTOR COMPLEX"/>
    <property type="match status" value="1"/>
</dbReference>
<dbReference type="PROSITE" id="PS51123">
    <property type="entry name" value="OMPA_2"/>
    <property type="match status" value="1"/>
</dbReference>
<dbReference type="InterPro" id="IPR050330">
    <property type="entry name" value="Bact_OuterMem_StrucFunc"/>
</dbReference>
<evidence type="ECO:0000313" key="8">
    <source>
        <dbReference type="Proteomes" id="UP000033121"/>
    </source>
</evidence>
<dbReference type="Proteomes" id="UP000033121">
    <property type="component" value="Unassembled WGS sequence"/>
</dbReference>
<comment type="subcellular location">
    <subcellularLocation>
        <location evidence="1">Cell outer membrane</location>
    </subcellularLocation>
</comment>
<keyword evidence="2 4" id="KW-0472">Membrane</keyword>
<dbReference type="EMBL" id="BBWV01000001">
    <property type="protein sequence ID" value="GAO42550.1"/>
    <property type="molecule type" value="Genomic_DNA"/>
</dbReference>
<gene>
    <name evidence="7" type="ORF">FPE01S_01_15650</name>
</gene>
<evidence type="ECO:0000256" key="5">
    <source>
        <dbReference type="SAM" id="SignalP"/>
    </source>
</evidence>
<dbReference type="SUPFAM" id="SSF103088">
    <property type="entry name" value="OmpA-like"/>
    <property type="match status" value="1"/>
</dbReference>